<dbReference type="FunFam" id="3.40.50.720:FF:000203">
    <property type="entry name" value="D-3-phosphoglycerate dehydrogenase (SerA)"/>
    <property type="match status" value="1"/>
</dbReference>
<evidence type="ECO:0000259" key="7">
    <source>
        <dbReference type="Pfam" id="PF02826"/>
    </source>
</evidence>
<keyword evidence="2 4" id="KW-0560">Oxidoreductase</keyword>
<dbReference type="AlphaFoldDB" id="A0A4S5BQ41"/>
<dbReference type="InterPro" id="IPR006140">
    <property type="entry name" value="D-isomer_DH_NAD-bd"/>
</dbReference>
<dbReference type="GO" id="GO:0005829">
    <property type="term" value="C:cytosol"/>
    <property type="evidence" value="ECO:0007669"/>
    <property type="project" value="TreeGrafter"/>
</dbReference>
<dbReference type="InterPro" id="IPR050223">
    <property type="entry name" value="D-isomer_2-hydroxyacid_DH"/>
</dbReference>
<dbReference type="PANTHER" id="PTHR10996:SF283">
    <property type="entry name" value="GLYOXYLATE_HYDROXYPYRUVATE REDUCTASE B"/>
    <property type="match status" value="1"/>
</dbReference>
<evidence type="ECO:0000313" key="8">
    <source>
        <dbReference type="EMBL" id="THJ34854.1"/>
    </source>
</evidence>
<comment type="caution">
    <text evidence="8">The sequence shown here is derived from an EMBL/GenBank/DDBJ whole genome shotgun (WGS) entry which is preliminary data.</text>
</comment>
<dbReference type="GO" id="GO:0016618">
    <property type="term" value="F:hydroxypyruvate reductase [NAD(P)H] activity"/>
    <property type="evidence" value="ECO:0007669"/>
    <property type="project" value="TreeGrafter"/>
</dbReference>
<dbReference type="OrthoDB" id="9805416at2"/>
<dbReference type="GO" id="GO:0030267">
    <property type="term" value="F:glyoxylate reductase (NADPH) activity"/>
    <property type="evidence" value="ECO:0007669"/>
    <property type="project" value="TreeGrafter"/>
</dbReference>
<organism evidence="8 9">
    <name type="scientific">Lampropedia aestuarii</name>
    <dbReference type="NCBI Taxonomy" id="2562762"/>
    <lineage>
        <taxon>Bacteria</taxon>
        <taxon>Pseudomonadati</taxon>
        <taxon>Pseudomonadota</taxon>
        <taxon>Betaproteobacteria</taxon>
        <taxon>Burkholderiales</taxon>
        <taxon>Comamonadaceae</taxon>
        <taxon>Lampropedia</taxon>
    </lineage>
</organism>
<feature type="domain" description="D-isomer specific 2-hydroxyacid dehydrogenase catalytic" evidence="6">
    <location>
        <begin position="93"/>
        <end position="369"/>
    </location>
</feature>
<dbReference type="Pfam" id="PF00389">
    <property type="entry name" value="2-Hacid_dh"/>
    <property type="match status" value="1"/>
</dbReference>
<dbReference type="SUPFAM" id="SSF52283">
    <property type="entry name" value="Formate/glycerate dehydrogenase catalytic domain-like"/>
    <property type="match status" value="1"/>
</dbReference>
<dbReference type="CDD" id="cd05301">
    <property type="entry name" value="GDH"/>
    <property type="match status" value="1"/>
</dbReference>
<keyword evidence="9" id="KW-1185">Reference proteome</keyword>
<protein>
    <submittedName>
        <fullName evidence="8">D-glycerate dehydrogenase</fullName>
    </submittedName>
</protein>
<sequence length="373" mass="39766">MAAVVCGSGADKQPHTAGTKTRLSAANTTLEPGRKRKPLACWSARIAFVRIVMKPKIAIALPLPQDLLSDLQSWAQPMLAPSDRAWQAAEWQACLAQADAALISVFTSVQAADLSAAPHLRMIASVGVGTNHMDVAACQRAGVQLSNTPGVVEHPTADHAFALLLGAARQLAAADAFIRQGLWRQPIAPLLGLDVHHRTLGIVGLGGIGRQIARRAAGFDMEVLYTQRTPLSAAQQAEYGAQYLPLDELLARADFVVLQLPYNADTHHLIGRRELALMKPSAIVINTARGGVVDDLALAEALQQGRIAGAGLDVFEGEPQIPPQLLQAPNLLLSPHLGSATAATRRAMLELAIENLQAYFKQGRSLNPVVNRL</sequence>
<evidence type="ECO:0000313" key="9">
    <source>
        <dbReference type="Proteomes" id="UP000306236"/>
    </source>
</evidence>
<accession>A0A4S5BQ41</accession>
<dbReference type="InterPro" id="IPR036291">
    <property type="entry name" value="NAD(P)-bd_dom_sf"/>
</dbReference>
<evidence type="ECO:0000256" key="3">
    <source>
        <dbReference type="ARBA" id="ARBA00023027"/>
    </source>
</evidence>
<dbReference type="Pfam" id="PF02826">
    <property type="entry name" value="2-Hacid_dh_C"/>
    <property type="match status" value="1"/>
</dbReference>
<dbReference type="GO" id="GO:0051287">
    <property type="term" value="F:NAD binding"/>
    <property type="evidence" value="ECO:0007669"/>
    <property type="project" value="InterPro"/>
</dbReference>
<dbReference type="Gene3D" id="3.40.50.720">
    <property type="entry name" value="NAD(P)-binding Rossmann-like Domain"/>
    <property type="match status" value="2"/>
</dbReference>
<evidence type="ECO:0000256" key="5">
    <source>
        <dbReference type="SAM" id="MobiDB-lite"/>
    </source>
</evidence>
<dbReference type="SUPFAM" id="SSF51735">
    <property type="entry name" value="NAD(P)-binding Rossmann-fold domains"/>
    <property type="match status" value="1"/>
</dbReference>
<reference evidence="8 9" key="1">
    <citation type="submission" date="2019-04" db="EMBL/GenBank/DDBJ databases">
        <title>Lampropedia sp YIM MLB12 draf genome.</title>
        <authorList>
            <person name="Wang Y.-X."/>
        </authorList>
    </citation>
    <scope>NUCLEOTIDE SEQUENCE [LARGE SCALE GENOMIC DNA]</scope>
    <source>
        <strain evidence="8 9">YIM MLB12</strain>
    </source>
</reference>
<evidence type="ECO:0000256" key="4">
    <source>
        <dbReference type="RuleBase" id="RU003719"/>
    </source>
</evidence>
<dbReference type="PANTHER" id="PTHR10996">
    <property type="entry name" value="2-HYDROXYACID DEHYDROGENASE-RELATED"/>
    <property type="match status" value="1"/>
</dbReference>
<name>A0A4S5BQ41_9BURK</name>
<feature type="domain" description="D-isomer specific 2-hydroxyacid dehydrogenase NAD-binding" evidence="7">
    <location>
        <begin position="161"/>
        <end position="338"/>
    </location>
</feature>
<evidence type="ECO:0000256" key="1">
    <source>
        <dbReference type="ARBA" id="ARBA00005854"/>
    </source>
</evidence>
<proteinExistence type="inferred from homology"/>
<dbReference type="Proteomes" id="UP000306236">
    <property type="component" value="Unassembled WGS sequence"/>
</dbReference>
<dbReference type="InterPro" id="IPR006139">
    <property type="entry name" value="D-isomer_2_OHA_DH_cat_dom"/>
</dbReference>
<dbReference type="InterPro" id="IPR029753">
    <property type="entry name" value="D-isomer_DH_CS"/>
</dbReference>
<evidence type="ECO:0000256" key="2">
    <source>
        <dbReference type="ARBA" id="ARBA00023002"/>
    </source>
</evidence>
<evidence type="ECO:0000259" key="6">
    <source>
        <dbReference type="Pfam" id="PF00389"/>
    </source>
</evidence>
<gene>
    <name evidence="8" type="ORF">E8K88_05000</name>
</gene>
<keyword evidence="3" id="KW-0520">NAD</keyword>
<comment type="similarity">
    <text evidence="1 4">Belongs to the D-isomer specific 2-hydroxyacid dehydrogenase family.</text>
</comment>
<dbReference type="EMBL" id="SSWX01000005">
    <property type="protein sequence ID" value="THJ34854.1"/>
    <property type="molecule type" value="Genomic_DNA"/>
</dbReference>
<feature type="region of interest" description="Disordered" evidence="5">
    <location>
        <begin position="1"/>
        <end position="21"/>
    </location>
</feature>
<dbReference type="PROSITE" id="PS00671">
    <property type="entry name" value="D_2_HYDROXYACID_DH_3"/>
    <property type="match status" value="1"/>
</dbReference>